<feature type="signal peptide" evidence="6">
    <location>
        <begin position="1"/>
        <end position="23"/>
    </location>
</feature>
<name>A0A4Q8LDD5_9GAMM</name>
<evidence type="ECO:0000256" key="4">
    <source>
        <dbReference type="RuleBase" id="RU003357"/>
    </source>
</evidence>
<evidence type="ECO:0000256" key="6">
    <source>
        <dbReference type="SAM" id="SignalP"/>
    </source>
</evidence>
<keyword evidence="6" id="KW-0732">Signal</keyword>
<dbReference type="Pfam" id="PF07715">
    <property type="entry name" value="Plug"/>
    <property type="match status" value="1"/>
</dbReference>
<evidence type="ECO:0000256" key="2">
    <source>
        <dbReference type="ARBA" id="ARBA00023136"/>
    </source>
</evidence>
<dbReference type="RefSeq" id="WP_130550759.1">
    <property type="nucleotide sequence ID" value="NZ_SHMC01000002.1"/>
</dbReference>
<dbReference type="PANTHER" id="PTHR47234">
    <property type="match status" value="1"/>
</dbReference>
<organism evidence="9 10">
    <name type="scientific">Pseudoxanthomonas winnipegensis</name>
    <dbReference type="NCBI Taxonomy" id="2480810"/>
    <lineage>
        <taxon>Bacteria</taxon>
        <taxon>Pseudomonadati</taxon>
        <taxon>Pseudomonadota</taxon>
        <taxon>Gammaproteobacteria</taxon>
        <taxon>Lysobacterales</taxon>
        <taxon>Lysobacteraceae</taxon>
        <taxon>Pseudoxanthomonas</taxon>
    </lineage>
</organism>
<proteinExistence type="inferred from homology"/>
<dbReference type="InterPro" id="IPR012910">
    <property type="entry name" value="Plug_dom"/>
</dbReference>
<evidence type="ECO:0000313" key="10">
    <source>
        <dbReference type="Proteomes" id="UP000292627"/>
    </source>
</evidence>
<feature type="domain" description="TonB-dependent receptor plug" evidence="8">
    <location>
        <begin position="62"/>
        <end position="181"/>
    </location>
</feature>
<evidence type="ECO:0000256" key="3">
    <source>
        <dbReference type="ARBA" id="ARBA00023237"/>
    </source>
</evidence>
<evidence type="ECO:0008006" key="11">
    <source>
        <dbReference type="Google" id="ProtNLM"/>
    </source>
</evidence>
<feature type="chain" id="PRO_5020250993" description="TonB-dependent receptor" evidence="6">
    <location>
        <begin position="24"/>
        <end position="900"/>
    </location>
</feature>
<dbReference type="Gene3D" id="2.170.130.10">
    <property type="entry name" value="TonB-dependent receptor, plug domain"/>
    <property type="match status" value="1"/>
</dbReference>
<dbReference type="SUPFAM" id="SSF56935">
    <property type="entry name" value="Porins"/>
    <property type="match status" value="1"/>
</dbReference>
<keyword evidence="3" id="KW-0998">Cell outer membrane</keyword>
<dbReference type="GO" id="GO:0009279">
    <property type="term" value="C:cell outer membrane"/>
    <property type="evidence" value="ECO:0007669"/>
    <property type="project" value="UniProtKB-SubCell"/>
</dbReference>
<gene>
    <name evidence="9" type="ORF">EA660_06760</name>
</gene>
<evidence type="ECO:0000256" key="5">
    <source>
        <dbReference type="SAM" id="MobiDB-lite"/>
    </source>
</evidence>
<dbReference type="InterPro" id="IPR036942">
    <property type="entry name" value="Beta-barrel_TonB_sf"/>
</dbReference>
<dbReference type="OrthoDB" id="6276154at2"/>
<sequence length="900" mass="97904">MNTITLSALAIAVSLCLASAAHAQTGDADESQASTPSTQQVQPRQLDGVSVTGSLLPRSQLETFVPTVTITHQDMVRQGFKDVATALRASTLGGGGLREGAPIGSGNTQATRSVNLFGLGASYTKILINGHPFANFPMAANTTDGGMLADLSNIPMAMIDRVEILPGSQSATYGADAVAGVVNILLRRDVEGTEVSVQSNVYTEGGGASQRLQLVGGSALGSATSLTYALQYDHAAPLLGTERRLTAYTPAKDDAFARTSATSYYDPGAQGCAQMADLFGGTMEYKTNGAARYCGSDNTAASVSTYDAARRTVAGYLSLQHDVSERMTAYADLNYALGQTQSNCCLTWYWQNVTDQASGRNYLISREFALEEIGGFGNAARRNRTHQYDVTGGLRGDLGDGDWRYDAYYSRSAYAVKQHQLQPVTPTMNAYLAQRYRDVRQVFVPLTPQEYLGFNYDQTRKADTMTQQVSARVYNTRLFGLPGGDAGLAILLEGGNERWNDSPDAMSRSGAMFGGATQASHGDRDRWGGAVQMDLPVASMLTATLAGRYDDYRYSGYDRNRPTWRLGLEFRPFESLLLRGGLGTSFRAPDMSFLYSGASKGNQNTYDFYRCDQLGVSRSSAQCRYIMPSYTSGNLALEPVTSKSKSIGLVWAPLRNLTFNADFMDIEIHNEVRALSLANILFDEAACRQNGQASYLPSCADALARVSRGADGLITGVQSGYFNVAYKQMKLLMGGANYRLATERLGSWNFKLNASRIVDYRAQLDSVSPVVDVIDEPKGQASFFPRMLNATIGWEQGPLSLTLWGVRYGKTPNFSVRTWGWSPTAAQVALYGPPGYDDAWLLFNGSVQYQLPFQATLSLAVTNLANKMPPNRNWTSAPYFNSQLYNVYGRGLSFEVTKKF</sequence>
<dbReference type="AlphaFoldDB" id="A0A4Q8LDD5"/>
<feature type="domain" description="TonB-dependent receptor-like beta-barrel" evidence="7">
    <location>
        <begin position="379"/>
        <end position="864"/>
    </location>
</feature>
<comment type="subcellular location">
    <subcellularLocation>
        <location evidence="1 4">Cell outer membrane</location>
    </subcellularLocation>
</comment>
<accession>A0A4Q8LDD5</accession>
<evidence type="ECO:0000259" key="7">
    <source>
        <dbReference type="Pfam" id="PF00593"/>
    </source>
</evidence>
<dbReference type="EMBL" id="SHMC01000002">
    <property type="protein sequence ID" value="TAA26908.1"/>
    <property type="molecule type" value="Genomic_DNA"/>
</dbReference>
<dbReference type="InterPro" id="IPR000531">
    <property type="entry name" value="Beta-barrel_TonB"/>
</dbReference>
<dbReference type="Pfam" id="PF00593">
    <property type="entry name" value="TonB_dep_Rec_b-barrel"/>
    <property type="match status" value="1"/>
</dbReference>
<dbReference type="Gene3D" id="2.40.170.20">
    <property type="entry name" value="TonB-dependent receptor, beta-barrel domain"/>
    <property type="match status" value="1"/>
</dbReference>
<evidence type="ECO:0000259" key="8">
    <source>
        <dbReference type="Pfam" id="PF07715"/>
    </source>
</evidence>
<feature type="compositionally biased region" description="Polar residues" evidence="5">
    <location>
        <begin position="31"/>
        <end position="43"/>
    </location>
</feature>
<feature type="region of interest" description="Disordered" evidence="5">
    <location>
        <begin position="27"/>
        <end position="46"/>
    </location>
</feature>
<protein>
    <recommendedName>
        <fullName evidence="11">TonB-dependent receptor</fullName>
    </recommendedName>
</protein>
<keyword evidence="2 4" id="KW-0472">Membrane</keyword>
<keyword evidence="4" id="KW-0798">TonB box</keyword>
<comment type="similarity">
    <text evidence="4">Belongs to the TonB-dependent receptor family.</text>
</comment>
<dbReference type="Proteomes" id="UP000292627">
    <property type="component" value="Unassembled WGS sequence"/>
</dbReference>
<evidence type="ECO:0000313" key="9">
    <source>
        <dbReference type="EMBL" id="TAA26908.1"/>
    </source>
</evidence>
<evidence type="ECO:0000256" key="1">
    <source>
        <dbReference type="ARBA" id="ARBA00004442"/>
    </source>
</evidence>
<dbReference type="PANTHER" id="PTHR47234:SF1">
    <property type="entry name" value="TONB-DEPENDENT RECEPTOR"/>
    <property type="match status" value="1"/>
</dbReference>
<reference evidence="9 10" key="1">
    <citation type="submission" date="2019-02" db="EMBL/GenBank/DDBJ databases">
        <title>WGS of Pseudoxanthomonas species novum from clinical isolates.</title>
        <authorList>
            <person name="Bernier A.-M."/>
            <person name="Bernard K."/>
            <person name="Vachon A."/>
        </authorList>
    </citation>
    <scope>NUCLEOTIDE SEQUENCE [LARGE SCALE GENOMIC DNA]</scope>
    <source>
        <strain evidence="9 10">NML171200</strain>
    </source>
</reference>
<comment type="caution">
    <text evidence="9">The sequence shown here is derived from an EMBL/GenBank/DDBJ whole genome shotgun (WGS) entry which is preliminary data.</text>
</comment>
<dbReference type="InterPro" id="IPR037066">
    <property type="entry name" value="Plug_dom_sf"/>
</dbReference>